<evidence type="ECO:0000256" key="1">
    <source>
        <dbReference type="SAM" id="MobiDB-lite"/>
    </source>
</evidence>
<proteinExistence type="predicted"/>
<dbReference type="EMBL" id="CATOUU010000558">
    <property type="protein sequence ID" value="CAI9934162.1"/>
    <property type="molecule type" value="Genomic_DNA"/>
</dbReference>
<feature type="compositionally biased region" description="Polar residues" evidence="1">
    <location>
        <begin position="128"/>
        <end position="142"/>
    </location>
</feature>
<feature type="compositionally biased region" description="Low complexity" evidence="1">
    <location>
        <begin position="329"/>
        <end position="348"/>
    </location>
</feature>
<comment type="caution">
    <text evidence="3">The sequence shown here is derived from an EMBL/GenBank/DDBJ whole genome shotgun (WGS) entry which is preliminary data.</text>
</comment>
<protein>
    <submittedName>
        <fullName evidence="3">Histone-lysine N-methyltransferase 2A-like isoform X2</fullName>
    </submittedName>
    <submittedName>
        <fullName evidence="4">Histone-lysine_N-methyltransferase 2A-like isoform X2</fullName>
    </submittedName>
</protein>
<reference evidence="4 6" key="2">
    <citation type="submission" date="2024-07" db="EMBL/GenBank/DDBJ databases">
        <authorList>
            <person name="Akdeniz Z."/>
        </authorList>
    </citation>
    <scope>NUCLEOTIDE SEQUENCE [LARGE SCALE GENOMIC DNA]</scope>
</reference>
<dbReference type="EMBL" id="CAXDID020000268">
    <property type="protein sequence ID" value="CAL6067458.1"/>
    <property type="molecule type" value="Genomic_DNA"/>
</dbReference>
<accession>A0AA86RLL7</accession>
<keyword evidence="6" id="KW-1185">Reference proteome</keyword>
<sequence>MYLKAVPGVMIEGKFYANAQPAILLENKKAVKVVKYGQQYPIIESNQQKLSQEDLLQGNHINKIIQQSNSYKQKVTKLTKKSPQEIFLPYRKETKQLIKQKEEKEKEQRKQQQISQKQQLKFKKTEQIKNQSNTNSPDIRQNIQERDSQSPEVEISTKKEISTPIQNKVKQQLKDQLVKDACQKQVEQYVEQEMYNYSNQQQNNYNYCPQVAQPTIQLGGQFVYQPPTQEKEVQLDIAALDMKLIDRQEQQLELLKKQQNIEWQKQKLAAKKLVVTHLIDQQTQIRLQMVNAYQQDQLNQLRSQLVQNQNMLNSINSDIAASVNNKTLQQNMQSPQQNNQQQSQNSSPKCDFEQIDEMSQQKQRGVSPKQARELLRSDFEPDEISDPPKWAGDDSTPSPRLDVSPQPLLSQSTDLKSNICIFQNCAKRYAMRRNHVGIVAPQQFSNILLSYKIDVFQPQLIYNNLTIKLDKLHFLKQVFTQLESQFLCNMFWSALTFILAHPHDFISVNQILHDKLFKLSYQIPCEPAKKPRFCLLRIYSMNNFYNAGVVGIPFLNDSPILLKLTKIVKTETDFECEFKSEKLIQFLKQTVEKIVKAF</sequence>
<gene>
    <name evidence="2" type="ORF">HINF_LOCUS21807</name>
    <name evidence="4" type="ORF">HINF_LOCUS53031</name>
    <name evidence="3" type="ORF">HINF_LOCUS61929</name>
    <name evidence="5" type="ORF">HINF_LOCUS68366</name>
</gene>
<reference evidence="3" key="1">
    <citation type="submission" date="2023-06" db="EMBL/GenBank/DDBJ databases">
        <authorList>
            <person name="Kurt Z."/>
        </authorList>
    </citation>
    <scope>NUCLEOTIDE SEQUENCE</scope>
</reference>
<feature type="compositionally biased region" description="Basic and acidic residues" evidence="1">
    <location>
        <begin position="370"/>
        <end position="379"/>
    </location>
</feature>
<evidence type="ECO:0000313" key="6">
    <source>
        <dbReference type="Proteomes" id="UP001642409"/>
    </source>
</evidence>
<dbReference type="AlphaFoldDB" id="A0AA86RLL7"/>
<evidence type="ECO:0000313" key="2">
    <source>
        <dbReference type="EMBL" id="CAI9934162.1"/>
    </source>
</evidence>
<dbReference type="Proteomes" id="UP001642409">
    <property type="component" value="Unassembled WGS sequence"/>
</dbReference>
<feature type="region of interest" description="Disordered" evidence="1">
    <location>
        <begin position="329"/>
        <end position="409"/>
    </location>
</feature>
<dbReference type="EMBL" id="CAXDID020000484">
    <property type="protein sequence ID" value="CAL6096304.1"/>
    <property type="molecule type" value="Genomic_DNA"/>
</dbReference>
<organism evidence="3">
    <name type="scientific">Hexamita inflata</name>
    <dbReference type="NCBI Taxonomy" id="28002"/>
    <lineage>
        <taxon>Eukaryota</taxon>
        <taxon>Metamonada</taxon>
        <taxon>Diplomonadida</taxon>
        <taxon>Hexamitidae</taxon>
        <taxon>Hexamitinae</taxon>
        <taxon>Hexamita</taxon>
    </lineage>
</organism>
<dbReference type="EMBL" id="CATOUU010001142">
    <property type="protein sequence ID" value="CAI9974284.1"/>
    <property type="molecule type" value="Genomic_DNA"/>
</dbReference>
<name>A0AA86RLL7_9EUKA</name>
<evidence type="ECO:0000313" key="5">
    <source>
        <dbReference type="EMBL" id="CAL6096304.1"/>
    </source>
</evidence>
<evidence type="ECO:0000313" key="4">
    <source>
        <dbReference type="EMBL" id="CAL6067458.1"/>
    </source>
</evidence>
<evidence type="ECO:0000313" key="3">
    <source>
        <dbReference type="EMBL" id="CAI9974284.1"/>
    </source>
</evidence>
<feature type="compositionally biased region" description="Basic and acidic residues" evidence="1">
    <location>
        <begin position="100"/>
        <end position="110"/>
    </location>
</feature>
<feature type="region of interest" description="Disordered" evidence="1">
    <location>
        <begin position="100"/>
        <end position="160"/>
    </location>
</feature>
<feature type="compositionally biased region" description="Basic and acidic residues" evidence="1">
    <location>
        <begin position="143"/>
        <end position="160"/>
    </location>
</feature>